<reference evidence="2 3" key="1">
    <citation type="submission" date="2017-06" db="EMBL/GenBank/DDBJ databases">
        <authorList>
            <person name="Kim H.J."/>
            <person name="Triplett B.A."/>
        </authorList>
    </citation>
    <scope>NUCLEOTIDE SEQUENCE [LARGE SCALE GENOMIC DNA]</scope>
    <source>
        <strain evidence="2 3">DSM 25597</strain>
    </source>
</reference>
<dbReference type="RefSeq" id="WP_089372714.1">
    <property type="nucleotide sequence ID" value="NZ_BMEP01000005.1"/>
</dbReference>
<gene>
    <name evidence="2" type="ORF">SAMN06265376_10691</name>
</gene>
<sequence length="309" mass="36586">MGSDKEKKLKQRIEKLKKKASFPDRLYKLFTLIGVPSLVVLIGILFSQSEDLDEKTLNVKEERIVLLEEKIKDLEKRQSIVLTQRIITIEQNYESIVSKLEFKNNELRKILFKNKIDYDSLKLAYGVDDLFDDVNPDYNKPILPWEFDTREVALLYSEERKNYISSKINGFIGLTRSNSDPEFNGFKKYLYSLIPTSEYSNISSIEKHDNNIQFSINSIEGFKSTISNFYIEQQVIDYCNNPNNSILNNKDFLNPFESPFFYEKSVLERSEKWDSLERYYDEYKDLIDLYFIYNKYFYGLRIGDSLKLD</sequence>
<accession>A0A239BEW3</accession>
<dbReference type="EMBL" id="FZNY01000006">
    <property type="protein sequence ID" value="SNS05888.1"/>
    <property type="molecule type" value="Genomic_DNA"/>
</dbReference>
<evidence type="ECO:0000313" key="2">
    <source>
        <dbReference type="EMBL" id="SNS05888.1"/>
    </source>
</evidence>
<keyword evidence="1" id="KW-0812">Transmembrane</keyword>
<feature type="transmembrane region" description="Helical" evidence="1">
    <location>
        <begin position="26"/>
        <end position="46"/>
    </location>
</feature>
<name>A0A239BEW3_9FLAO</name>
<organism evidence="2 3">
    <name type="scientific">Dokdonia pacifica</name>
    <dbReference type="NCBI Taxonomy" id="1627892"/>
    <lineage>
        <taxon>Bacteria</taxon>
        <taxon>Pseudomonadati</taxon>
        <taxon>Bacteroidota</taxon>
        <taxon>Flavobacteriia</taxon>
        <taxon>Flavobacteriales</taxon>
        <taxon>Flavobacteriaceae</taxon>
        <taxon>Dokdonia</taxon>
    </lineage>
</organism>
<evidence type="ECO:0000256" key="1">
    <source>
        <dbReference type="SAM" id="Phobius"/>
    </source>
</evidence>
<protein>
    <submittedName>
        <fullName evidence="2">Uncharacterized protein</fullName>
    </submittedName>
</protein>
<keyword evidence="3" id="KW-1185">Reference proteome</keyword>
<proteinExistence type="predicted"/>
<keyword evidence="1" id="KW-0472">Membrane</keyword>
<evidence type="ECO:0000313" key="3">
    <source>
        <dbReference type="Proteomes" id="UP000198379"/>
    </source>
</evidence>
<keyword evidence="1" id="KW-1133">Transmembrane helix</keyword>
<dbReference type="Proteomes" id="UP000198379">
    <property type="component" value="Unassembled WGS sequence"/>
</dbReference>
<dbReference type="AlphaFoldDB" id="A0A239BEW3"/>